<dbReference type="InterPro" id="IPR025673">
    <property type="entry name" value="PCYCGC"/>
</dbReference>
<comment type="caution">
    <text evidence="1">The sequence shown here is derived from an EMBL/GenBank/DDBJ whole genome shotgun (WGS) entry which is preliminary data.</text>
</comment>
<dbReference type="RefSeq" id="WP_213527186.1">
    <property type="nucleotide sequence ID" value="NZ_BOVJ01000015.1"/>
</dbReference>
<gene>
    <name evidence="1" type="ORF">PACILC2_05000</name>
</gene>
<name>A0ABQ4N169_9BACL</name>
<accession>A0ABQ4N169</accession>
<dbReference type="Proteomes" id="UP000680304">
    <property type="component" value="Unassembled WGS sequence"/>
</dbReference>
<keyword evidence="2" id="KW-1185">Reference proteome</keyword>
<evidence type="ECO:0000313" key="1">
    <source>
        <dbReference type="EMBL" id="GIQ61932.1"/>
    </source>
</evidence>
<evidence type="ECO:0008006" key="3">
    <source>
        <dbReference type="Google" id="ProtNLM"/>
    </source>
</evidence>
<organism evidence="1 2">
    <name type="scientific">Paenibacillus cisolokensis</name>
    <dbReference type="NCBI Taxonomy" id="1658519"/>
    <lineage>
        <taxon>Bacteria</taxon>
        <taxon>Bacillati</taxon>
        <taxon>Bacillota</taxon>
        <taxon>Bacilli</taxon>
        <taxon>Bacillales</taxon>
        <taxon>Paenibacillaceae</taxon>
        <taxon>Paenibacillus</taxon>
    </lineage>
</organism>
<sequence>MLAAALAAGCAQTGRQADGEAHDHGTHQLPNGDLQERTASARQLPAFLSGQRQEIADVYKVAAEHAELLEWIPCYCGCGESAGHKSNLNCFIHEIAEDGSVVWDDHGTRCGICLEIALQSALLQKEGKSVKEIRDRIDATYEGKAGSPTPTPMPQ</sequence>
<dbReference type="EMBL" id="BOVJ01000015">
    <property type="protein sequence ID" value="GIQ61932.1"/>
    <property type="molecule type" value="Genomic_DNA"/>
</dbReference>
<reference evidence="1 2" key="1">
    <citation type="submission" date="2021-04" db="EMBL/GenBank/DDBJ databases">
        <title>Draft genome sequence of Paenibacillus cisolokensis, LC2-13A.</title>
        <authorList>
            <person name="Uke A."/>
            <person name="Chhe C."/>
            <person name="Baramee S."/>
            <person name="Kosugi A."/>
        </authorList>
    </citation>
    <scope>NUCLEOTIDE SEQUENCE [LARGE SCALE GENOMIC DNA]</scope>
    <source>
        <strain evidence="1 2">LC2-13A</strain>
    </source>
</reference>
<protein>
    <recommendedName>
        <fullName evidence="3">Lipoprotein</fullName>
    </recommendedName>
</protein>
<proteinExistence type="predicted"/>
<dbReference type="Pfam" id="PF13798">
    <property type="entry name" value="PCYCGC"/>
    <property type="match status" value="1"/>
</dbReference>
<evidence type="ECO:0000313" key="2">
    <source>
        <dbReference type="Proteomes" id="UP000680304"/>
    </source>
</evidence>